<reference evidence="4" key="1">
    <citation type="journal article" date="2011" name="Nat. Commun.">
        <title>Effector diversification within compartments of the Leptosphaeria maculans genome affected by Repeat-Induced Point mutations.</title>
        <authorList>
            <person name="Rouxel T."/>
            <person name="Grandaubert J."/>
            <person name="Hane J.K."/>
            <person name="Hoede C."/>
            <person name="van de Wouw A.P."/>
            <person name="Couloux A."/>
            <person name="Dominguez V."/>
            <person name="Anthouard V."/>
            <person name="Bally P."/>
            <person name="Bourras S."/>
            <person name="Cozijnsen A.J."/>
            <person name="Ciuffetti L.M."/>
            <person name="Degrave A."/>
            <person name="Dilmaghani A."/>
            <person name="Duret L."/>
            <person name="Fudal I."/>
            <person name="Goodwin S.B."/>
            <person name="Gout L."/>
            <person name="Glaser N."/>
            <person name="Linglin J."/>
            <person name="Kema G.H.J."/>
            <person name="Lapalu N."/>
            <person name="Lawrence C.B."/>
            <person name="May K."/>
            <person name="Meyer M."/>
            <person name="Ollivier B."/>
            <person name="Poulain J."/>
            <person name="Schoch C.L."/>
            <person name="Simon A."/>
            <person name="Spatafora J.W."/>
            <person name="Stachowiak A."/>
            <person name="Turgeon B.G."/>
            <person name="Tyler B.M."/>
            <person name="Vincent D."/>
            <person name="Weissenbach J."/>
            <person name="Amselem J."/>
            <person name="Quesneville H."/>
            <person name="Oliver R.P."/>
            <person name="Wincker P."/>
            <person name="Balesdent M.-H."/>
            <person name="Howlett B.J."/>
        </authorList>
    </citation>
    <scope>NUCLEOTIDE SEQUENCE [LARGE SCALE GENOMIC DNA]</scope>
    <source>
        <strain evidence="4">JN3 / isolate v23.1.3 / race Av1-4-5-6-7-8</strain>
    </source>
</reference>
<evidence type="ECO:0000313" key="4">
    <source>
        <dbReference type="Proteomes" id="UP000002668"/>
    </source>
</evidence>
<accession>E5A2J2</accession>
<feature type="compositionally biased region" description="Polar residues" evidence="1">
    <location>
        <begin position="136"/>
        <end position="148"/>
    </location>
</feature>
<dbReference type="Proteomes" id="UP000002668">
    <property type="component" value="Genome"/>
</dbReference>
<dbReference type="VEuPathDB" id="FungiDB:LEMA_P091970.1"/>
<dbReference type="OrthoDB" id="3785169at2759"/>
<dbReference type="HOGENOM" id="CLU_816547_0_0_1"/>
<evidence type="ECO:0000256" key="2">
    <source>
        <dbReference type="SAM" id="SignalP"/>
    </source>
</evidence>
<keyword evidence="2" id="KW-0732">Signal</keyword>
<evidence type="ECO:0000313" key="3">
    <source>
        <dbReference type="EMBL" id="CBX97788.1"/>
    </source>
</evidence>
<keyword evidence="4" id="KW-1185">Reference proteome</keyword>
<sequence length="340" mass="38660">MMLLLFINFENLLTSSNISPPDFPPPRQVTLVQYINRNRRVAPLRQFDRLRACATGFSSLLTDSSQSPPRKISIAMSFRQAARDVLPYSPKHVSTLLRRDIKDLKTKFVGKVKSMFKCKTARTSTSAEKRAGEEANTLQNVSTETSITKPEEVEPVREPTLATEEEEGIETLYTTLEENLQVLKESRDKDAPADERWHFRGCWLLLYTAMLYCPSNPFYEALGCGKTASADAAVRAKILEPTTVFSSHVSHRCDEVLDTVMFLPEHWWIAIWEATTSHAQAVFVAEALLRHIWPENDAAMMLKLIGNPYETLFEFDAAELQRRLQVLLFPELQAALHTQL</sequence>
<dbReference type="EMBL" id="FP929132">
    <property type="protein sequence ID" value="CBX97788.1"/>
    <property type="molecule type" value="Genomic_DNA"/>
</dbReference>
<dbReference type="InParanoid" id="E5A2J2"/>
<evidence type="ECO:0000256" key="1">
    <source>
        <dbReference type="SAM" id="MobiDB-lite"/>
    </source>
</evidence>
<dbReference type="AlphaFoldDB" id="E5A2J2"/>
<feature type="chain" id="PRO_5003192370" evidence="2">
    <location>
        <begin position="17"/>
        <end position="340"/>
    </location>
</feature>
<dbReference type="eggNOG" id="ENOG502R9WQ">
    <property type="taxonomic scope" value="Eukaryota"/>
</dbReference>
<gene>
    <name evidence="3" type="ORF">LEMA_P091970.1</name>
</gene>
<feature type="region of interest" description="Disordered" evidence="1">
    <location>
        <begin position="127"/>
        <end position="164"/>
    </location>
</feature>
<feature type="signal peptide" evidence="2">
    <location>
        <begin position="1"/>
        <end position="16"/>
    </location>
</feature>
<proteinExistence type="predicted"/>
<organism evidence="4">
    <name type="scientific">Leptosphaeria maculans (strain JN3 / isolate v23.1.3 / race Av1-4-5-6-7-8)</name>
    <name type="common">Blackleg fungus</name>
    <name type="synonym">Phoma lingam</name>
    <dbReference type="NCBI Taxonomy" id="985895"/>
    <lineage>
        <taxon>Eukaryota</taxon>
        <taxon>Fungi</taxon>
        <taxon>Dikarya</taxon>
        <taxon>Ascomycota</taxon>
        <taxon>Pezizomycotina</taxon>
        <taxon>Dothideomycetes</taxon>
        <taxon>Pleosporomycetidae</taxon>
        <taxon>Pleosporales</taxon>
        <taxon>Pleosporineae</taxon>
        <taxon>Leptosphaeriaceae</taxon>
        <taxon>Plenodomus</taxon>
        <taxon>Plenodomus lingam/Leptosphaeria maculans species complex</taxon>
    </lineage>
</organism>
<protein>
    <submittedName>
        <fullName evidence="3">Predicted protein</fullName>
    </submittedName>
</protein>
<name>E5A2J2_LEPMJ</name>
<dbReference type="OMA" id="TISAPRM"/>